<evidence type="ECO:0000256" key="3">
    <source>
        <dbReference type="ARBA" id="ARBA00016093"/>
    </source>
</evidence>
<evidence type="ECO:0000256" key="1">
    <source>
        <dbReference type="ARBA" id="ARBA00004123"/>
    </source>
</evidence>
<keyword evidence="6" id="KW-0539">Nucleus</keyword>
<proteinExistence type="inferred from homology"/>
<dbReference type="PANTHER" id="PTHR15938">
    <property type="entry name" value="TBP-1 INTERACTING PROTEIN"/>
    <property type="match status" value="1"/>
</dbReference>
<evidence type="ECO:0000259" key="9">
    <source>
        <dbReference type="Pfam" id="PF07106"/>
    </source>
</evidence>
<dbReference type="Gene3D" id="1.10.10.10">
    <property type="entry name" value="Winged helix-like DNA-binding domain superfamily/Winged helix DNA-binding domain"/>
    <property type="match status" value="1"/>
</dbReference>
<dbReference type="InterPro" id="IPR036388">
    <property type="entry name" value="WH-like_DNA-bd_sf"/>
</dbReference>
<dbReference type="GO" id="GO:0120231">
    <property type="term" value="C:DNA recombinase auxiliary factor complex"/>
    <property type="evidence" value="ECO:0007669"/>
    <property type="project" value="TreeGrafter"/>
</dbReference>
<keyword evidence="7" id="KW-0469">Meiosis</keyword>
<dbReference type="GO" id="GO:0000794">
    <property type="term" value="C:condensed nuclear chromosome"/>
    <property type="evidence" value="ECO:0007669"/>
    <property type="project" value="TreeGrafter"/>
</dbReference>
<dbReference type="GO" id="GO:0010774">
    <property type="term" value="P:meiotic strand invasion involved in reciprocal meiotic recombination"/>
    <property type="evidence" value="ECO:0007669"/>
    <property type="project" value="TreeGrafter"/>
</dbReference>
<dbReference type="EMBL" id="JADGJD010001043">
    <property type="protein sequence ID" value="KAJ3047016.1"/>
    <property type="molecule type" value="Genomic_DNA"/>
</dbReference>
<evidence type="ECO:0000256" key="4">
    <source>
        <dbReference type="ARBA" id="ARBA00023054"/>
    </source>
</evidence>
<dbReference type="Pfam" id="PF07106">
    <property type="entry name" value="WHD_TBPIP"/>
    <property type="match status" value="1"/>
</dbReference>
<dbReference type="PANTHER" id="PTHR15938:SF0">
    <property type="entry name" value="HOMOLOGOUS-PAIRING PROTEIN 2 HOMOLOG"/>
    <property type="match status" value="1"/>
</dbReference>
<evidence type="ECO:0000259" key="10">
    <source>
        <dbReference type="Pfam" id="PF18517"/>
    </source>
</evidence>
<protein>
    <recommendedName>
        <fullName evidence="3">Homologous-pairing protein 2 homolog</fullName>
    </recommendedName>
</protein>
<dbReference type="AlphaFoldDB" id="A0AAD5X240"/>
<dbReference type="InterPro" id="IPR040661">
    <property type="entry name" value="LZ3wCH"/>
</dbReference>
<evidence type="ECO:0000256" key="2">
    <source>
        <dbReference type="ARBA" id="ARBA00007922"/>
    </source>
</evidence>
<dbReference type="GO" id="GO:0003690">
    <property type="term" value="F:double-stranded DNA binding"/>
    <property type="evidence" value="ECO:0007669"/>
    <property type="project" value="TreeGrafter"/>
</dbReference>
<evidence type="ECO:0000256" key="5">
    <source>
        <dbReference type="ARBA" id="ARBA00023172"/>
    </source>
</evidence>
<evidence type="ECO:0000256" key="6">
    <source>
        <dbReference type="ARBA" id="ARBA00023242"/>
    </source>
</evidence>
<keyword evidence="4 8" id="KW-0175">Coiled coil</keyword>
<name>A0AAD5X240_9FUNG</name>
<dbReference type="GO" id="GO:0000709">
    <property type="term" value="P:meiotic joint molecule formation"/>
    <property type="evidence" value="ECO:0007669"/>
    <property type="project" value="TreeGrafter"/>
</dbReference>
<feature type="coiled-coil region" evidence="8">
    <location>
        <begin position="90"/>
        <end position="154"/>
    </location>
</feature>
<evidence type="ECO:0000313" key="12">
    <source>
        <dbReference type="Proteomes" id="UP001212841"/>
    </source>
</evidence>
<comment type="similarity">
    <text evidence="2">Belongs to the HOP2 family.</text>
</comment>
<feature type="domain" description="Homologous-pairing protein 2 winged helix" evidence="9">
    <location>
        <begin position="19"/>
        <end position="78"/>
    </location>
</feature>
<evidence type="ECO:0000256" key="7">
    <source>
        <dbReference type="ARBA" id="ARBA00023254"/>
    </source>
</evidence>
<evidence type="ECO:0000313" key="11">
    <source>
        <dbReference type="EMBL" id="KAJ3047016.1"/>
    </source>
</evidence>
<dbReference type="GO" id="GO:0120230">
    <property type="term" value="F:recombinase activator activity"/>
    <property type="evidence" value="ECO:0007669"/>
    <property type="project" value="TreeGrafter"/>
</dbReference>
<comment type="subcellular location">
    <subcellularLocation>
        <location evidence="1">Nucleus</location>
    </subcellularLocation>
</comment>
<dbReference type="Proteomes" id="UP001212841">
    <property type="component" value="Unassembled WGS sequence"/>
</dbReference>
<keyword evidence="12" id="KW-1185">Reference proteome</keyword>
<dbReference type="InterPro" id="IPR010776">
    <property type="entry name" value="Hop2_WH_dom"/>
</dbReference>
<dbReference type="Pfam" id="PF18517">
    <property type="entry name" value="LZ3wCH"/>
    <property type="match status" value="1"/>
</dbReference>
<keyword evidence="5" id="KW-0233">DNA recombination</keyword>
<gene>
    <name evidence="11" type="primary">PSMC3IP</name>
    <name evidence="11" type="ORF">HK097_000316</name>
</gene>
<comment type="caution">
    <text evidence="11">The sequence shown here is derived from an EMBL/GenBank/DDBJ whole genome shotgun (WGS) entry which is preliminary data.</text>
</comment>
<accession>A0AAD5X240</accession>
<reference evidence="11" key="1">
    <citation type="submission" date="2020-05" db="EMBL/GenBank/DDBJ databases">
        <title>Phylogenomic resolution of chytrid fungi.</title>
        <authorList>
            <person name="Stajich J.E."/>
            <person name="Amses K."/>
            <person name="Simmons R."/>
            <person name="Seto K."/>
            <person name="Myers J."/>
            <person name="Bonds A."/>
            <person name="Quandt C.A."/>
            <person name="Barry K."/>
            <person name="Liu P."/>
            <person name="Grigoriev I."/>
            <person name="Longcore J.E."/>
            <person name="James T.Y."/>
        </authorList>
    </citation>
    <scope>NUCLEOTIDE SEQUENCE</scope>
    <source>
        <strain evidence="11">JEL0318</strain>
    </source>
</reference>
<sequence length="229" mass="26123">MGKPKKPAASATSASGEPQDVVLTYLRRTNRPYSAVDVFNNLKGEIGKTIVTKTLAQLVDEQTIHGKQYGKQWVYVAKQDELPAPSQDELDTMDERMEALKAEVSAVKDEIKQSQSTLNGLESSLTNDQIVDRLRILEEENKNRAARLNKLRDNPVQMSSEDKKRIETGLESMRTEWRKRKRMFKDMWDAVTENLPGDRKELMEEIGIETDESVGLDYNEDPVARFMES</sequence>
<evidence type="ECO:0000256" key="8">
    <source>
        <dbReference type="SAM" id="Coils"/>
    </source>
</evidence>
<feature type="domain" description="Leucine zipper with capping helix" evidence="10">
    <location>
        <begin position="160"/>
        <end position="215"/>
    </location>
</feature>
<organism evidence="11 12">
    <name type="scientific">Rhizophlyctis rosea</name>
    <dbReference type="NCBI Taxonomy" id="64517"/>
    <lineage>
        <taxon>Eukaryota</taxon>
        <taxon>Fungi</taxon>
        <taxon>Fungi incertae sedis</taxon>
        <taxon>Chytridiomycota</taxon>
        <taxon>Chytridiomycota incertae sedis</taxon>
        <taxon>Chytridiomycetes</taxon>
        <taxon>Rhizophlyctidales</taxon>
        <taxon>Rhizophlyctidaceae</taxon>
        <taxon>Rhizophlyctis</taxon>
    </lineage>
</organism>
<dbReference type="GO" id="GO:0007129">
    <property type="term" value="P:homologous chromosome pairing at meiosis"/>
    <property type="evidence" value="ECO:0007669"/>
    <property type="project" value="TreeGrafter"/>
</dbReference>